<evidence type="ECO:0000313" key="2">
    <source>
        <dbReference type="EMBL" id="MBX0296643.1"/>
    </source>
</evidence>
<gene>
    <name evidence="2" type="ORF">EGH23_17335</name>
</gene>
<protein>
    <submittedName>
        <fullName evidence="2">DUF5615 family PIN-like protein</fullName>
    </submittedName>
</protein>
<dbReference type="RefSeq" id="WP_220581236.1">
    <property type="nucleotide sequence ID" value="NZ_RKLT01000009.1"/>
</dbReference>
<evidence type="ECO:0000259" key="1">
    <source>
        <dbReference type="Pfam" id="PF18480"/>
    </source>
</evidence>
<dbReference type="InterPro" id="IPR041049">
    <property type="entry name" value="DUF5615"/>
</dbReference>
<evidence type="ECO:0000313" key="3">
    <source>
        <dbReference type="Proteomes" id="UP001430455"/>
    </source>
</evidence>
<dbReference type="Proteomes" id="UP001430455">
    <property type="component" value="Unassembled WGS sequence"/>
</dbReference>
<dbReference type="EMBL" id="RKLT01000009">
    <property type="protein sequence ID" value="MBX0296643.1"/>
    <property type="molecule type" value="Genomic_DNA"/>
</dbReference>
<proteinExistence type="predicted"/>
<accession>A0AAW4PGA5</accession>
<dbReference type="AlphaFoldDB" id="A0AAW4PGA5"/>
<reference evidence="2 3" key="1">
    <citation type="submission" date="2021-06" db="EMBL/GenBank/DDBJ databases">
        <title>Halomicroarcula sp. a new haloarchaeum isolated from saline soil.</title>
        <authorList>
            <person name="Duran-Viseras A."/>
            <person name="Sanchez-Porro C."/>
            <person name="Ventosa A."/>
        </authorList>
    </citation>
    <scope>NUCLEOTIDE SEQUENCE [LARGE SCALE GENOMIC DNA]</scope>
    <source>
        <strain evidence="2 3">F27</strain>
    </source>
</reference>
<comment type="caution">
    <text evidence="2">The sequence shown here is derived from an EMBL/GenBank/DDBJ whole genome shotgun (WGS) entry which is preliminary data.</text>
</comment>
<feature type="domain" description="DUF5615" evidence="1">
    <location>
        <begin position="5"/>
        <end position="77"/>
    </location>
</feature>
<sequence>MTGAQILLDEHVSRVFERLLRERGHTVKQAKDRVGEYTTDAELVEWCGEHGTVLLSNNAKDFEALHHEYDHAGIFLYR</sequence>
<name>A0AAW4PGA5_9EURY</name>
<organism evidence="2 3">
    <name type="scientific">Haloarcula nitratireducens</name>
    <dbReference type="NCBI Taxonomy" id="2487749"/>
    <lineage>
        <taxon>Archaea</taxon>
        <taxon>Methanobacteriati</taxon>
        <taxon>Methanobacteriota</taxon>
        <taxon>Stenosarchaea group</taxon>
        <taxon>Halobacteria</taxon>
        <taxon>Halobacteriales</taxon>
        <taxon>Haloarculaceae</taxon>
        <taxon>Haloarcula</taxon>
    </lineage>
</organism>
<keyword evidence="3" id="KW-1185">Reference proteome</keyword>
<dbReference type="Pfam" id="PF18480">
    <property type="entry name" value="DUF5615"/>
    <property type="match status" value="1"/>
</dbReference>